<dbReference type="CDD" id="cd06558">
    <property type="entry name" value="crotonase-like"/>
    <property type="match status" value="1"/>
</dbReference>
<evidence type="ECO:0000313" key="3">
    <source>
        <dbReference type="Proteomes" id="UP000193907"/>
    </source>
</evidence>
<protein>
    <submittedName>
        <fullName evidence="1 2">Enoyl-CoA hydratase</fullName>
    </submittedName>
</protein>
<name>A0A1X1RW57_MYCCE</name>
<dbReference type="Pfam" id="PF00378">
    <property type="entry name" value="ECH_1"/>
    <property type="match status" value="1"/>
</dbReference>
<evidence type="ECO:0000313" key="4">
    <source>
        <dbReference type="Proteomes" id="UP000230971"/>
    </source>
</evidence>
<dbReference type="PANTHER" id="PTHR43459:SF1">
    <property type="entry name" value="EG:BACN32G11.4 PROTEIN"/>
    <property type="match status" value="1"/>
</dbReference>
<evidence type="ECO:0000313" key="1">
    <source>
        <dbReference type="EMBL" id="ORV18685.1"/>
    </source>
</evidence>
<comment type="caution">
    <text evidence="1">The sequence shown here is derived from an EMBL/GenBank/DDBJ whole genome shotgun (WGS) entry which is preliminary data.</text>
</comment>
<dbReference type="EMBL" id="LQOM01000012">
    <property type="protein sequence ID" value="ORV18685.1"/>
    <property type="molecule type" value="Genomic_DNA"/>
</dbReference>
<accession>A0A1X1RW57</accession>
<dbReference type="SUPFAM" id="SSF52096">
    <property type="entry name" value="ClpP/crotonase"/>
    <property type="match status" value="1"/>
</dbReference>
<dbReference type="Gene3D" id="3.90.226.10">
    <property type="entry name" value="2-enoyl-CoA Hydratase, Chain A, domain 1"/>
    <property type="match status" value="1"/>
</dbReference>
<dbReference type="Proteomes" id="UP000230971">
    <property type="component" value="Unassembled WGS sequence"/>
</dbReference>
<dbReference type="AlphaFoldDB" id="A0A1X1RW57"/>
<dbReference type="InterPro" id="IPR001753">
    <property type="entry name" value="Enoyl-CoA_hydra/iso"/>
</dbReference>
<dbReference type="InterPro" id="IPR029045">
    <property type="entry name" value="ClpP/crotonase-like_dom_sf"/>
</dbReference>
<dbReference type="EMBL" id="PDKV01000002">
    <property type="protein sequence ID" value="PIB80648.1"/>
    <property type="molecule type" value="Genomic_DNA"/>
</dbReference>
<evidence type="ECO:0000313" key="2">
    <source>
        <dbReference type="EMBL" id="PIB80648.1"/>
    </source>
</evidence>
<dbReference type="PANTHER" id="PTHR43459">
    <property type="entry name" value="ENOYL-COA HYDRATASE"/>
    <property type="match status" value="1"/>
</dbReference>
<keyword evidence="3" id="KW-1185">Reference proteome</keyword>
<gene>
    <name evidence="1" type="ORF">AWB95_00115</name>
    <name evidence="2" type="ORF">CQY23_02120</name>
</gene>
<dbReference type="Proteomes" id="UP000193907">
    <property type="component" value="Unassembled WGS sequence"/>
</dbReference>
<reference evidence="1 3" key="1">
    <citation type="submission" date="2016-01" db="EMBL/GenBank/DDBJ databases">
        <title>The new phylogeny of the genus Mycobacterium.</title>
        <authorList>
            <person name="Tarcisio F."/>
            <person name="Conor M."/>
            <person name="Antonella G."/>
            <person name="Elisabetta G."/>
            <person name="Giulia F.S."/>
            <person name="Sara T."/>
            <person name="Anna F."/>
            <person name="Clotilde B."/>
            <person name="Roberto B."/>
            <person name="Veronica D.S."/>
            <person name="Fabio R."/>
            <person name="Monica P."/>
            <person name="Olivier J."/>
            <person name="Enrico T."/>
            <person name="Nicola S."/>
        </authorList>
    </citation>
    <scope>NUCLEOTIDE SEQUENCE [LARGE SCALE GENOMIC DNA]</scope>
    <source>
        <strain evidence="1 3">DSM 44243</strain>
    </source>
</reference>
<proteinExistence type="predicted"/>
<keyword evidence="2" id="KW-0413">Isomerase</keyword>
<dbReference type="GO" id="GO:0016853">
    <property type="term" value="F:isomerase activity"/>
    <property type="evidence" value="ECO:0007669"/>
    <property type="project" value="UniProtKB-KW"/>
</dbReference>
<sequence length="288" mass="30930">MDGVEHKGGRHVTESLYNSMVADGDDPQAPQRIRVDRRGDRAVVTLDEPDRLNVLSAPLVRQLRRALEELTADSSIRAVVLTGADPGFSAGGDLKMMRTATEQLTQPEGVADVWRWIRREFGGIARLIAGSDTIFVAALNGAAAGVGLAWALTCDITIASERAVIVPAFGRLGLIPEVGTSWALTRSLGYQGALAYYLRGEHIDAHTAQRLGLVQQVVAHDQLLAAADEWCSRVAAMPPHAVAMTKPLLRAAADAGWHDALTMEEFAEPACFTTKAFADSVHAMLASR</sequence>
<reference evidence="2 4" key="2">
    <citation type="journal article" date="2017" name="Infect. Genet. Evol.">
        <title>The new phylogeny of the genus Mycobacterium: The old and the news.</title>
        <authorList>
            <person name="Tortoli E."/>
            <person name="Fedrizzi T."/>
            <person name="Meehan C.J."/>
            <person name="Trovato A."/>
            <person name="Grottola A."/>
            <person name="Giacobazzi E."/>
            <person name="Serpini G.F."/>
            <person name="Tagliazucchi S."/>
            <person name="Fabio A."/>
            <person name="Bettua C."/>
            <person name="Bertorelli R."/>
            <person name="Frascaro F."/>
            <person name="De Sanctis V."/>
            <person name="Pecorari M."/>
            <person name="Jousson O."/>
            <person name="Segata N."/>
            <person name="Cirillo D.M."/>
        </authorList>
    </citation>
    <scope>NUCLEOTIDE SEQUENCE [LARGE SCALE GENOMIC DNA]</scope>
    <source>
        <strain evidence="2 4">NCTC 12882</strain>
    </source>
</reference>
<dbReference type="STRING" id="28045.AWB95_00115"/>
<organism evidence="1 3">
    <name type="scientific">Mycobacterium celatum</name>
    <dbReference type="NCBI Taxonomy" id="28045"/>
    <lineage>
        <taxon>Bacteria</taxon>
        <taxon>Bacillati</taxon>
        <taxon>Actinomycetota</taxon>
        <taxon>Actinomycetes</taxon>
        <taxon>Mycobacteriales</taxon>
        <taxon>Mycobacteriaceae</taxon>
        <taxon>Mycobacterium</taxon>
    </lineage>
</organism>
<dbReference type="RefSeq" id="WP_062541571.1">
    <property type="nucleotide sequence ID" value="NZ_BBUN01000474.1"/>
</dbReference>
<dbReference type="OrthoDB" id="9777711at2"/>